<accession>A0A4Y2RIB4</accession>
<sequence>AWVESIRDQPNFEKRICSQISSNEKAIDAKQSIVQQYNEHLRIIQKLNGSEEEVTRCRSFITAAEKQIEKSEDALISLGPCQIPDCVRHHETPRDVEMVEHQQVLNFNYTYKATDEFKNVPLRKSDKQRKIELRSPIKTVNKFNVLLNNDEQEMQCSSPLEPPKEIIPAINLKITEDYNLTLQEISRNFPETINHYDRGYIRISPNSSEERTKIIEYLDKTEKEYVLSEAPTERPIKIVIKGVPPDHSREKITQELESLNYKVLRINHLRNFRLKTLHPIVLVELEKTPNVEEIFKINKVNLLKVTIEAYRRKQRATMRFSCSDFYHSARNCKRKPRCIKCNGSHETRNCDIKTIIENPSCMNCNENGHLASWRGCPKFPVIKSNKAPTYAQKLKTNIKITEKSNTIPDSNPVPQAKPEDLGNFERNFNALKIINDALNRFPNFIEIREKIKLAKNDFEIVNLLLQLCVSLSLFKLTPPSWCFHLFHPDKLQPHVSSHCAPASS</sequence>
<dbReference type="Pfam" id="PF07530">
    <property type="entry name" value="PRE_C2HC"/>
    <property type="match status" value="1"/>
</dbReference>
<dbReference type="EMBL" id="BGPR01017191">
    <property type="protein sequence ID" value="GBN75378.1"/>
    <property type="molecule type" value="Genomic_DNA"/>
</dbReference>
<organism evidence="2 3">
    <name type="scientific">Araneus ventricosus</name>
    <name type="common">Orbweaver spider</name>
    <name type="synonym">Epeira ventricosa</name>
    <dbReference type="NCBI Taxonomy" id="182803"/>
    <lineage>
        <taxon>Eukaryota</taxon>
        <taxon>Metazoa</taxon>
        <taxon>Ecdysozoa</taxon>
        <taxon>Arthropoda</taxon>
        <taxon>Chelicerata</taxon>
        <taxon>Arachnida</taxon>
        <taxon>Araneae</taxon>
        <taxon>Araneomorphae</taxon>
        <taxon>Entelegynae</taxon>
        <taxon>Araneoidea</taxon>
        <taxon>Araneidae</taxon>
        <taxon>Araneus</taxon>
    </lineage>
</organism>
<protein>
    <recommendedName>
        <fullName evidence="1">Pre-C2HC domain-containing protein</fullName>
    </recommendedName>
</protein>
<reference evidence="2 3" key="1">
    <citation type="journal article" date="2019" name="Sci. Rep.">
        <title>Orb-weaving spider Araneus ventricosus genome elucidates the spidroin gene catalogue.</title>
        <authorList>
            <person name="Kono N."/>
            <person name="Nakamura H."/>
            <person name="Ohtoshi R."/>
            <person name="Moran D.A.P."/>
            <person name="Shinohara A."/>
            <person name="Yoshida Y."/>
            <person name="Fujiwara M."/>
            <person name="Mori M."/>
            <person name="Tomita M."/>
            <person name="Arakawa K."/>
        </authorList>
    </citation>
    <scope>NUCLEOTIDE SEQUENCE [LARGE SCALE GENOMIC DNA]</scope>
</reference>
<proteinExistence type="predicted"/>
<feature type="domain" description="Pre-C2HC" evidence="1">
    <location>
        <begin position="250"/>
        <end position="314"/>
    </location>
</feature>
<dbReference type="InterPro" id="IPR006579">
    <property type="entry name" value="Pre_C2HC_dom"/>
</dbReference>
<gene>
    <name evidence="2" type="ORF">AVEN_8063-2_1</name>
</gene>
<dbReference type="AlphaFoldDB" id="A0A4Y2RIB4"/>
<dbReference type="Proteomes" id="UP000499080">
    <property type="component" value="Unassembled WGS sequence"/>
</dbReference>
<evidence type="ECO:0000313" key="2">
    <source>
        <dbReference type="EMBL" id="GBN75378.1"/>
    </source>
</evidence>
<evidence type="ECO:0000313" key="3">
    <source>
        <dbReference type="Proteomes" id="UP000499080"/>
    </source>
</evidence>
<comment type="caution">
    <text evidence="2">The sequence shown here is derived from an EMBL/GenBank/DDBJ whole genome shotgun (WGS) entry which is preliminary data.</text>
</comment>
<name>A0A4Y2RIB4_ARAVE</name>
<evidence type="ECO:0000259" key="1">
    <source>
        <dbReference type="Pfam" id="PF07530"/>
    </source>
</evidence>
<keyword evidence="3" id="KW-1185">Reference proteome</keyword>
<feature type="non-terminal residue" evidence="2">
    <location>
        <position position="1"/>
    </location>
</feature>